<name>A0A4R0R3J0_9APHY</name>
<dbReference type="AlphaFoldDB" id="A0A4R0R3J0"/>
<reference evidence="1 2" key="1">
    <citation type="submission" date="2018-11" db="EMBL/GenBank/DDBJ databases">
        <title>Genome assembly of Steccherinum ochraceum LE-BIN_3174, the white-rot fungus of the Steccherinaceae family (The Residual Polyporoid clade, Polyporales, Basidiomycota).</title>
        <authorList>
            <person name="Fedorova T.V."/>
            <person name="Glazunova O.A."/>
            <person name="Landesman E.O."/>
            <person name="Moiseenko K.V."/>
            <person name="Psurtseva N.V."/>
            <person name="Savinova O.S."/>
            <person name="Shakhova N.V."/>
            <person name="Tyazhelova T.V."/>
            <person name="Vasina D.V."/>
        </authorList>
    </citation>
    <scope>NUCLEOTIDE SEQUENCE [LARGE SCALE GENOMIC DNA]</scope>
    <source>
        <strain evidence="1 2">LE-BIN_3174</strain>
    </source>
</reference>
<gene>
    <name evidence="1" type="ORF">EIP91_008008</name>
</gene>
<accession>A0A4R0R3J0</accession>
<protein>
    <recommendedName>
        <fullName evidence="3">ATP synthase F0 subcomplex subunit H atp14</fullName>
    </recommendedName>
</protein>
<dbReference type="OrthoDB" id="274752at2759"/>
<dbReference type="Pfam" id="PF10775">
    <property type="entry name" value="ATP_sub_h"/>
    <property type="match status" value="1"/>
</dbReference>
<evidence type="ECO:0000313" key="1">
    <source>
        <dbReference type="EMBL" id="TCD61722.1"/>
    </source>
</evidence>
<dbReference type="Proteomes" id="UP000292702">
    <property type="component" value="Unassembled WGS sequence"/>
</dbReference>
<dbReference type="PANTHER" id="PTHR28207:SF1">
    <property type="entry name" value="ATP SYNTHASE SUBUNIT H, MITOCHONDRIAL"/>
    <property type="match status" value="1"/>
</dbReference>
<dbReference type="EMBL" id="RWJN01000436">
    <property type="protein sequence ID" value="TCD61722.1"/>
    <property type="molecule type" value="Genomic_DNA"/>
</dbReference>
<organism evidence="1 2">
    <name type="scientific">Steccherinum ochraceum</name>
    <dbReference type="NCBI Taxonomy" id="92696"/>
    <lineage>
        <taxon>Eukaryota</taxon>
        <taxon>Fungi</taxon>
        <taxon>Dikarya</taxon>
        <taxon>Basidiomycota</taxon>
        <taxon>Agaricomycotina</taxon>
        <taxon>Agaricomycetes</taxon>
        <taxon>Polyporales</taxon>
        <taxon>Steccherinaceae</taxon>
        <taxon>Steccherinum</taxon>
    </lineage>
</organism>
<dbReference type="InterPro" id="IPR019711">
    <property type="entry name" value="ATP_synth_F0_suH"/>
</dbReference>
<sequence>MSLLRQASVAARAVSRSAAFSTSSVARKDIVQDLYIRELKGYKAPPAAKDAHVGVVKAYALPPAPKAPALPTDLASELAAYDAAEPTKADAPKVAATGTENVGQGAEAFLEFLEADLPKAEVHH</sequence>
<proteinExistence type="predicted"/>
<comment type="caution">
    <text evidence="1">The sequence shown here is derived from an EMBL/GenBank/DDBJ whole genome shotgun (WGS) entry which is preliminary data.</text>
</comment>
<evidence type="ECO:0008006" key="3">
    <source>
        <dbReference type="Google" id="ProtNLM"/>
    </source>
</evidence>
<dbReference type="GO" id="GO:0046933">
    <property type="term" value="F:proton-transporting ATP synthase activity, rotational mechanism"/>
    <property type="evidence" value="ECO:0007669"/>
    <property type="project" value="TreeGrafter"/>
</dbReference>
<keyword evidence="2" id="KW-1185">Reference proteome</keyword>
<evidence type="ECO:0000313" key="2">
    <source>
        <dbReference type="Proteomes" id="UP000292702"/>
    </source>
</evidence>
<dbReference type="STRING" id="92696.A0A4R0R3J0"/>
<dbReference type="PANTHER" id="PTHR28207">
    <property type="entry name" value="ATP SYNTHASE SUBUNIT H, MITOCHONDRIAL"/>
    <property type="match status" value="1"/>
</dbReference>